<dbReference type="PANTHER" id="PTHR14969">
    <property type="entry name" value="SPHINGOSINE-1-PHOSPHATE PHOSPHOHYDROLASE"/>
    <property type="match status" value="1"/>
</dbReference>
<evidence type="ECO:0000256" key="1">
    <source>
        <dbReference type="SAM" id="Phobius"/>
    </source>
</evidence>
<feature type="transmembrane region" description="Helical" evidence="1">
    <location>
        <begin position="136"/>
        <end position="156"/>
    </location>
</feature>
<dbReference type="RefSeq" id="WP_084062775.1">
    <property type="nucleotide sequence ID" value="NZ_FWXO01000006.1"/>
</dbReference>
<dbReference type="InterPro" id="IPR000326">
    <property type="entry name" value="PAP2/HPO"/>
</dbReference>
<gene>
    <name evidence="3" type="ORF">SAMN05660703_2931</name>
</gene>
<keyword evidence="4" id="KW-1185">Reference proteome</keyword>
<dbReference type="PANTHER" id="PTHR14969:SF13">
    <property type="entry name" value="AT30094P"/>
    <property type="match status" value="1"/>
</dbReference>
<feature type="domain" description="Phosphatidic acid phosphatase type 2/haloperoxidase" evidence="2">
    <location>
        <begin position="60"/>
        <end position="177"/>
    </location>
</feature>
<evidence type="ECO:0000313" key="4">
    <source>
        <dbReference type="Proteomes" id="UP000192360"/>
    </source>
</evidence>
<evidence type="ECO:0000259" key="2">
    <source>
        <dbReference type="SMART" id="SM00014"/>
    </source>
</evidence>
<dbReference type="SUPFAM" id="SSF48317">
    <property type="entry name" value="Acid phosphatase/Vanadium-dependent haloperoxidase"/>
    <property type="match status" value="1"/>
</dbReference>
<keyword evidence="1" id="KW-0472">Membrane</keyword>
<dbReference type="Proteomes" id="UP000192360">
    <property type="component" value="Unassembled WGS sequence"/>
</dbReference>
<organism evidence="3 4">
    <name type="scientific">Cellulophaga tyrosinoxydans</name>
    <dbReference type="NCBI Taxonomy" id="504486"/>
    <lineage>
        <taxon>Bacteria</taxon>
        <taxon>Pseudomonadati</taxon>
        <taxon>Bacteroidota</taxon>
        <taxon>Flavobacteriia</taxon>
        <taxon>Flavobacteriales</taxon>
        <taxon>Flavobacteriaceae</taxon>
        <taxon>Cellulophaga</taxon>
    </lineage>
</organism>
<dbReference type="Gene3D" id="1.20.144.10">
    <property type="entry name" value="Phosphatidic acid phosphatase type 2/haloperoxidase"/>
    <property type="match status" value="2"/>
</dbReference>
<feature type="transmembrane region" description="Helical" evidence="1">
    <location>
        <begin position="108"/>
        <end position="129"/>
    </location>
</feature>
<protein>
    <submittedName>
        <fullName evidence="3">Undecaprenyl-diphosphatase</fullName>
    </submittedName>
</protein>
<dbReference type="STRING" id="504486.SAMN05660703_2931"/>
<sequence>MLEELIHYDKELFLFLNNLGSSTWDAFWMMVTNKWSSIPVYLILAFLFYRSYGLKKTLFVLVFVALLITAADQLANVFKYGFKRLRPCYDQELNGLFRLVKDSCGGKYSYFSAHAANSFAVAFFFSFLLKQKFKYVSYLLVFWACLVAYSRIYIGVHFPLDILTGAIIGLIFSVLFLKLYIFATHKIGL</sequence>
<dbReference type="Pfam" id="PF01569">
    <property type="entry name" value="PAP2"/>
    <property type="match status" value="1"/>
</dbReference>
<dbReference type="SMART" id="SM00014">
    <property type="entry name" value="acidPPc"/>
    <property type="match status" value="1"/>
</dbReference>
<reference evidence="3 4" key="1">
    <citation type="submission" date="2017-04" db="EMBL/GenBank/DDBJ databases">
        <authorList>
            <person name="Afonso C.L."/>
            <person name="Miller P.J."/>
            <person name="Scott M.A."/>
            <person name="Spackman E."/>
            <person name="Goraichik I."/>
            <person name="Dimitrov K.M."/>
            <person name="Suarez D.L."/>
            <person name="Swayne D.E."/>
        </authorList>
    </citation>
    <scope>NUCLEOTIDE SEQUENCE [LARGE SCALE GENOMIC DNA]</scope>
    <source>
        <strain evidence="3 4">DSM 21164</strain>
    </source>
</reference>
<proteinExistence type="predicted"/>
<name>A0A1W2CES0_9FLAO</name>
<feature type="transmembrane region" description="Helical" evidence="1">
    <location>
        <begin position="58"/>
        <end position="78"/>
    </location>
</feature>
<feature type="transmembrane region" description="Helical" evidence="1">
    <location>
        <begin position="162"/>
        <end position="183"/>
    </location>
</feature>
<keyword evidence="1" id="KW-0812">Transmembrane</keyword>
<dbReference type="EMBL" id="FWXO01000006">
    <property type="protein sequence ID" value="SMC83690.1"/>
    <property type="molecule type" value="Genomic_DNA"/>
</dbReference>
<dbReference type="AlphaFoldDB" id="A0A1W2CES0"/>
<keyword evidence="1" id="KW-1133">Transmembrane helix</keyword>
<dbReference type="InterPro" id="IPR036938">
    <property type="entry name" value="PAP2/HPO_sf"/>
</dbReference>
<dbReference type="OrthoDB" id="9789113at2"/>
<evidence type="ECO:0000313" key="3">
    <source>
        <dbReference type="EMBL" id="SMC83690.1"/>
    </source>
</evidence>
<feature type="transmembrane region" description="Helical" evidence="1">
    <location>
        <begin position="26"/>
        <end position="49"/>
    </location>
</feature>
<accession>A0A1W2CES0</accession>